<feature type="compositionally biased region" description="Gly residues" evidence="1">
    <location>
        <begin position="282"/>
        <end position="292"/>
    </location>
</feature>
<feature type="region of interest" description="Disordered" evidence="1">
    <location>
        <begin position="63"/>
        <end position="337"/>
    </location>
</feature>
<proteinExistence type="predicted"/>
<feature type="compositionally biased region" description="Low complexity" evidence="1">
    <location>
        <begin position="218"/>
        <end position="230"/>
    </location>
</feature>
<dbReference type="Proteomes" id="UP000245340">
    <property type="component" value="Unplaced"/>
</dbReference>
<feature type="compositionally biased region" description="Low complexity" evidence="1">
    <location>
        <begin position="310"/>
        <end position="327"/>
    </location>
</feature>
<evidence type="ECO:0000256" key="1">
    <source>
        <dbReference type="SAM" id="MobiDB-lite"/>
    </source>
</evidence>
<protein>
    <submittedName>
        <fullName evidence="3">Uncharacterized protein LOC101376205</fullName>
    </submittedName>
</protein>
<evidence type="ECO:0000313" key="2">
    <source>
        <dbReference type="Proteomes" id="UP000245340"/>
    </source>
</evidence>
<reference evidence="3" key="1">
    <citation type="submission" date="2025-08" db="UniProtKB">
        <authorList>
            <consortium name="RefSeq"/>
        </authorList>
    </citation>
    <scope>IDENTIFICATION</scope>
</reference>
<dbReference type="RefSeq" id="XP_004415865.1">
    <property type="nucleotide sequence ID" value="XM_004415808.1"/>
</dbReference>
<feature type="compositionally biased region" description="Basic and acidic residues" evidence="1">
    <location>
        <begin position="130"/>
        <end position="139"/>
    </location>
</feature>
<dbReference type="AlphaFoldDB" id="A0A9B0HCS8"/>
<keyword evidence="2" id="KW-1185">Reference proteome</keyword>
<sequence length="378" mass="39544">MMLKLHDELIRFKVTKSHLPSKSGWLAVGGETFTKPPPGKRASDFHLERKILKKLYIRFPGQQKWPLNSPAKDTGRKPRSRAQACTSQAEARVCGGENAQRRTQQGKVNRRNREPEAGGQNRRRNPRCRQRGEGARKGEPGGSRRRREGSQTLPRNRGGRVKLILTQFRNCAAPGRPPGGAGRSAGDAAASEARRPPSVCPGRAARRASLRHTRRAARPALAGGPGSRRALSAHLPAGAKEPPPALSPRPQAVKRGSARSGAAGAVPDGGVGGRLAPAAGASGLGAGPGSGGRAAPPLRRAAGRARERSGAGAPPSAGRSGYSRGSPASPPAPRRFAGAVRDIVTELGRQRCIVGAFKAAGNVARPLGPTGPSSPRRP</sequence>
<name>A0A9B0HCS8_ODORO</name>
<accession>A0A9B0HCS8</accession>
<evidence type="ECO:0000313" key="3">
    <source>
        <dbReference type="RefSeq" id="XP_004415865.1"/>
    </source>
</evidence>
<gene>
    <name evidence="3" type="primary">LOC101376205</name>
</gene>
<organism evidence="2 3">
    <name type="scientific">Odobenus rosmarus divergens</name>
    <name type="common">Pacific walrus</name>
    <dbReference type="NCBI Taxonomy" id="9708"/>
    <lineage>
        <taxon>Eukaryota</taxon>
        <taxon>Metazoa</taxon>
        <taxon>Chordata</taxon>
        <taxon>Craniata</taxon>
        <taxon>Vertebrata</taxon>
        <taxon>Euteleostomi</taxon>
        <taxon>Mammalia</taxon>
        <taxon>Eutheria</taxon>
        <taxon>Laurasiatheria</taxon>
        <taxon>Carnivora</taxon>
        <taxon>Caniformia</taxon>
        <taxon>Pinnipedia</taxon>
        <taxon>Odobenidae</taxon>
        <taxon>Odobenus</taxon>
    </lineage>
</organism>
<feature type="compositionally biased region" description="Basic residues" evidence="1">
    <location>
        <begin position="204"/>
        <end position="217"/>
    </location>
</feature>